<evidence type="ECO:0000256" key="1">
    <source>
        <dbReference type="ARBA" id="ARBA00006739"/>
    </source>
</evidence>
<proteinExistence type="inferred from homology"/>
<dbReference type="InterPro" id="IPR029044">
    <property type="entry name" value="Nucleotide-diphossugar_trans"/>
</dbReference>
<dbReference type="RefSeq" id="WP_144278654.1">
    <property type="nucleotide sequence ID" value="NZ_CP041730.1"/>
</dbReference>
<keyword evidence="6" id="KW-1185">Reference proteome</keyword>
<keyword evidence="3 5" id="KW-0808">Transferase</keyword>
<dbReference type="PANTHER" id="PTHR43179">
    <property type="entry name" value="RHAMNOSYLTRANSFERASE WBBL"/>
    <property type="match status" value="1"/>
</dbReference>
<dbReference type="KEGG" id="cari:FNU76_13305"/>
<evidence type="ECO:0000256" key="2">
    <source>
        <dbReference type="ARBA" id="ARBA00022676"/>
    </source>
</evidence>
<comment type="similarity">
    <text evidence="1">Belongs to the glycosyltransferase 2 family.</text>
</comment>
<dbReference type="EMBL" id="CP041730">
    <property type="protein sequence ID" value="QDQ27261.1"/>
    <property type="molecule type" value="Genomic_DNA"/>
</dbReference>
<dbReference type="PANTHER" id="PTHR43179:SF12">
    <property type="entry name" value="GALACTOFURANOSYLTRANSFERASE GLFT2"/>
    <property type="match status" value="1"/>
</dbReference>
<feature type="domain" description="Glycosyltransferase 2-like" evidence="4">
    <location>
        <begin position="14"/>
        <end position="109"/>
    </location>
</feature>
<sequence>MKRMDCRVLGVLVTYQPDLAQLEKLVHAIAPQLDRLLIVDNGSKDVHDQLEALCAASPRPTTLLRNAGNLGLAAAQNQGIRQGVAGQASHILLLDQDSLPAADMVAQLLLVERQITQQGLPVGALGPLCVDRKTGEAIPFLRFGWLGIKRFGRSPDARQWMQADFVIASGCLMPIEVFAAAGEIDEAMFIDQVDVEWCYRLKAAGLPVYGAFAARMEHSIGDQAISLFWGLRKQLVHGPTRLYYITRNRIWLYWRPYIPMTWKCQDAWRMVCKMALFSLFIPPRRQHMHAFWKACRDGLRRPL</sequence>
<dbReference type="Pfam" id="PF00535">
    <property type="entry name" value="Glycos_transf_2"/>
    <property type="match status" value="1"/>
</dbReference>
<reference evidence="6" key="1">
    <citation type="submission" date="2019-07" db="EMBL/GenBank/DDBJ databases">
        <title>Chitinimonas sp. nov., isolated from Ny-Alesund, arctica soil.</title>
        <authorList>
            <person name="Xu Q."/>
            <person name="Peng F."/>
        </authorList>
    </citation>
    <scope>NUCLEOTIDE SEQUENCE [LARGE SCALE GENOMIC DNA]</scope>
    <source>
        <strain evidence="6">R3-44</strain>
    </source>
</reference>
<dbReference type="Gene3D" id="3.90.550.10">
    <property type="entry name" value="Spore Coat Polysaccharide Biosynthesis Protein SpsA, Chain A"/>
    <property type="match status" value="1"/>
</dbReference>
<dbReference type="InterPro" id="IPR001173">
    <property type="entry name" value="Glyco_trans_2-like"/>
</dbReference>
<name>A0A516SGH0_9NEIS</name>
<dbReference type="Proteomes" id="UP000317550">
    <property type="component" value="Chromosome"/>
</dbReference>
<dbReference type="OrthoDB" id="9771846at2"/>
<dbReference type="AlphaFoldDB" id="A0A516SGH0"/>
<dbReference type="GO" id="GO:0016757">
    <property type="term" value="F:glycosyltransferase activity"/>
    <property type="evidence" value="ECO:0007669"/>
    <property type="project" value="UniProtKB-KW"/>
</dbReference>
<gene>
    <name evidence="5" type="ORF">FNU76_13305</name>
</gene>
<accession>A0A516SGH0</accession>
<evidence type="ECO:0000313" key="6">
    <source>
        <dbReference type="Proteomes" id="UP000317550"/>
    </source>
</evidence>
<dbReference type="CDD" id="cd02526">
    <property type="entry name" value="GT2_RfbF_like"/>
    <property type="match status" value="1"/>
</dbReference>
<evidence type="ECO:0000313" key="5">
    <source>
        <dbReference type="EMBL" id="QDQ27261.1"/>
    </source>
</evidence>
<protein>
    <submittedName>
        <fullName evidence="5">Glycosyltransferase family 2 protein</fullName>
    </submittedName>
</protein>
<dbReference type="SUPFAM" id="SSF53448">
    <property type="entry name" value="Nucleotide-diphospho-sugar transferases"/>
    <property type="match status" value="1"/>
</dbReference>
<organism evidence="5 6">
    <name type="scientific">Chitinimonas arctica</name>
    <dbReference type="NCBI Taxonomy" id="2594795"/>
    <lineage>
        <taxon>Bacteria</taxon>
        <taxon>Pseudomonadati</taxon>
        <taxon>Pseudomonadota</taxon>
        <taxon>Betaproteobacteria</taxon>
        <taxon>Neisseriales</taxon>
        <taxon>Chitinibacteraceae</taxon>
        <taxon>Chitinimonas</taxon>
    </lineage>
</organism>
<keyword evidence="2" id="KW-0328">Glycosyltransferase</keyword>
<dbReference type="NCBIfam" id="TIGR01556">
    <property type="entry name" value="rhamnosyltran"/>
    <property type="match status" value="1"/>
</dbReference>
<evidence type="ECO:0000256" key="3">
    <source>
        <dbReference type="ARBA" id="ARBA00022679"/>
    </source>
</evidence>
<dbReference type="InterPro" id="IPR006446">
    <property type="entry name" value="RhaTrfase"/>
</dbReference>
<evidence type="ECO:0000259" key="4">
    <source>
        <dbReference type="Pfam" id="PF00535"/>
    </source>
</evidence>